<evidence type="ECO:0000313" key="3">
    <source>
        <dbReference type="EMBL" id="KAK3878716.1"/>
    </source>
</evidence>
<sequence length="289" mass="31928">MEGVGEATPRSQTKQVKTAHGDVVKRMKKRDIGCKSDAKQTQGSKINLGQRATTNPDIADILTNLQFLTIHINQDIHDSHNKSLLSQLHYKTNLCNGGSSFGNGDNCTPANHDHPSPPIKLSPTHQSIPHLNSSQLAAVNQDLEDVKITEEGSNQRPSDFLHNTLPENIPYVPAIHGGQFHEPMLPSLPQQSALLAPDMLNLPELQSDFVLEATEVIEEFLQHQHSQILAMTVSKVPHPVPLSLLRHLTHDHLESLLVTLKDLMDIRHKVGVDAVFNFTTSQSLSLPIF</sequence>
<evidence type="ECO:0000313" key="4">
    <source>
        <dbReference type="Proteomes" id="UP001286313"/>
    </source>
</evidence>
<organism evidence="2 4">
    <name type="scientific">Petrolisthes cinctipes</name>
    <name type="common">Flat porcelain crab</name>
    <dbReference type="NCBI Taxonomy" id="88211"/>
    <lineage>
        <taxon>Eukaryota</taxon>
        <taxon>Metazoa</taxon>
        <taxon>Ecdysozoa</taxon>
        <taxon>Arthropoda</taxon>
        <taxon>Crustacea</taxon>
        <taxon>Multicrustacea</taxon>
        <taxon>Malacostraca</taxon>
        <taxon>Eumalacostraca</taxon>
        <taxon>Eucarida</taxon>
        <taxon>Decapoda</taxon>
        <taxon>Pleocyemata</taxon>
        <taxon>Anomura</taxon>
        <taxon>Galatheoidea</taxon>
        <taxon>Porcellanidae</taxon>
        <taxon>Petrolisthes</taxon>
    </lineage>
</organism>
<protein>
    <submittedName>
        <fullName evidence="2">Uncharacterized protein</fullName>
    </submittedName>
</protein>
<reference evidence="2" key="1">
    <citation type="submission" date="2023-10" db="EMBL/GenBank/DDBJ databases">
        <title>Genome assemblies of two species of porcelain crab, Petrolisthes cinctipes and Petrolisthes manimaculis (Anomura: Porcellanidae).</title>
        <authorList>
            <person name="Angst P."/>
        </authorList>
    </citation>
    <scope>NUCLEOTIDE SEQUENCE</scope>
    <source>
        <strain evidence="2">PB745_01</strain>
        <tissue evidence="2">Gill</tissue>
    </source>
</reference>
<comment type="caution">
    <text evidence="2">The sequence shown here is derived from an EMBL/GenBank/DDBJ whole genome shotgun (WGS) entry which is preliminary data.</text>
</comment>
<dbReference type="Proteomes" id="UP001286313">
    <property type="component" value="Unassembled WGS sequence"/>
</dbReference>
<evidence type="ECO:0000313" key="2">
    <source>
        <dbReference type="EMBL" id="KAK3878713.1"/>
    </source>
</evidence>
<keyword evidence="4" id="KW-1185">Reference proteome</keyword>
<feature type="region of interest" description="Disordered" evidence="1">
    <location>
        <begin position="106"/>
        <end position="127"/>
    </location>
</feature>
<dbReference type="AlphaFoldDB" id="A0AAE1FQN0"/>
<dbReference type="EMBL" id="JAWQEG010001525">
    <property type="protein sequence ID" value="KAK3878716.1"/>
    <property type="molecule type" value="Genomic_DNA"/>
</dbReference>
<gene>
    <name evidence="2" type="ORF">Pcinc_016660</name>
    <name evidence="3" type="ORF">Pcinc_016663</name>
</gene>
<dbReference type="EMBL" id="JAWQEG010001525">
    <property type="protein sequence ID" value="KAK3878713.1"/>
    <property type="molecule type" value="Genomic_DNA"/>
</dbReference>
<evidence type="ECO:0000256" key="1">
    <source>
        <dbReference type="SAM" id="MobiDB-lite"/>
    </source>
</evidence>
<proteinExistence type="predicted"/>
<accession>A0AAE1FQN0</accession>
<feature type="region of interest" description="Disordered" evidence="1">
    <location>
        <begin position="1"/>
        <end position="21"/>
    </location>
</feature>
<name>A0AAE1FQN0_PETCI</name>